<organism evidence="2 3">
    <name type="scientific">Candidatus Marsarchaeota G2 archaeon BE_D</name>
    <dbReference type="NCBI Taxonomy" id="1978158"/>
    <lineage>
        <taxon>Archaea</taxon>
        <taxon>Candidatus Marsarchaeota</taxon>
        <taxon>Candidatus Marsarchaeota group 2</taxon>
    </lineage>
</organism>
<keyword evidence="1" id="KW-1133">Transmembrane helix</keyword>
<dbReference type="Proteomes" id="UP000242015">
    <property type="component" value="Unassembled WGS sequence"/>
</dbReference>
<feature type="transmembrane region" description="Helical" evidence="1">
    <location>
        <begin position="227"/>
        <end position="248"/>
    </location>
</feature>
<sequence length="377" mass="41109">MGLMQEKIVVLAVDIDDDVSKSGVKTPIFGRENVLDVATKLALITPEDTDVNALFGAIKQLDLLKSQGVENAEIAVVSGSVKGGVEADLNIRREVLEVKERLNPSGVVFVSDGGDDERVIPIIQSLLPLFSVQRVTVQYSKGIEENYRVLASYIRKGLTEPRFIKYTLGIPGLLIIASTALAIAGLSAYVYYAFYAIGLVIGIIMTIRGFNVPEVIEEEWEKQPIYFIGRVVSLIVLVVAVFTDVEIVLSHVNPAESVSLVIKGTFDYYVLALIVYFSSIVATTYLEGAPRFWKEVTGATLLLSLRPAVFYILTNLIGGTVTIGAVEGFLILMFSATLLTILMAVLSLRLEKWVNTKFFSGQTQSSSPEASTGNQVE</sequence>
<reference evidence="2 3" key="1">
    <citation type="submission" date="2017-04" db="EMBL/GenBank/DDBJ databases">
        <title>Novel microbial lineages endemic to geothermal iron-oxide mats fill important gaps in the evolutionary history of Archaea.</title>
        <authorList>
            <person name="Jay Z.J."/>
            <person name="Beam J.P."/>
            <person name="Dlakic M."/>
            <person name="Rusch D.B."/>
            <person name="Kozubal M.A."/>
            <person name="Inskeep W.P."/>
        </authorList>
    </citation>
    <scope>NUCLEOTIDE SEQUENCE [LARGE SCALE GENOMIC DNA]</scope>
    <source>
        <strain evidence="2">BE_D</strain>
    </source>
</reference>
<feature type="transmembrane region" description="Helical" evidence="1">
    <location>
        <begin position="163"/>
        <end position="183"/>
    </location>
</feature>
<evidence type="ECO:0000256" key="1">
    <source>
        <dbReference type="SAM" id="Phobius"/>
    </source>
</evidence>
<protein>
    <recommendedName>
        <fullName evidence="4">DUF373 family protein</fullName>
    </recommendedName>
</protein>
<accession>A0A2R6CDR5</accession>
<gene>
    <name evidence="2" type="ORF">B9Q04_02495</name>
</gene>
<evidence type="ECO:0000313" key="3">
    <source>
        <dbReference type="Proteomes" id="UP000242015"/>
    </source>
</evidence>
<dbReference type="Pfam" id="PF04123">
    <property type="entry name" value="DUF373"/>
    <property type="match status" value="1"/>
</dbReference>
<feature type="transmembrane region" description="Helical" evidence="1">
    <location>
        <begin position="268"/>
        <end position="286"/>
    </location>
</feature>
<feature type="transmembrane region" description="Helical" evidence="1">
    <location>
        <begin position="329"/>
        <end position="348"/>
    </location>
</feature>
<evidence type="ECO:0000313" key="2">
    <source>
        <dbReference type="EMBL" id="PSO09043.1"/>
    </source>
</evidence>
<keyword evidence="1" id="KW-0472">Membrane</keyword>
<comment type="caution">
    <text evidence="2">The sequence shown here is derived from an EMBL/GenBank/DDBJ whole genome shotgun (WGS) entry which is preliminary data.</text>
</comment>
<dbReference type="PANTHER" id="PTHR38815">
    <property type="entry name" value="HYPOTHETICAL MEMBRANE PROTEIN, CONSERVED, DUF373 FAMILY"/>
    <property type="match status" value="1"/>
</dbReference>
<dbReference type="PANTHER" id="PTHR38815:SF1">
    <property type="entry name" value="DUF373 FAMILY PROTEIN"/>
    <property type="match status" value="1"/>
</dbReference>
<dbReference type="EMBL" id="NEXF01000028">
    <property type="protein sequence ID" value="PSO09043.1"/>
    <property type="molecule type" value="Genomic_DNA"/>
</dbReference>
<proteinExistence type="predicted"/>
<keyword evidence="1" id="KW-0812">Transmembrane</keyword>
<feature type="transmembrane region" description="Helical" evidence="1">
    <location>
        <begin position="189"/>
        <end position="207"/>
    </location>
</feature>
<dbReference type="AlphaFoldDB" id="A0A2R6CDR5"/>
<name>A0A2R6CDR5_9ARCH</name>
<feature type="transmembrane region" description="Helical" evidence="1">
    <location>
        <begin position="298"/>
        <end position="317"/>
    </location>
</feature>
<dbReference type="InterPro" id="IPR007254">
    <property type="entry name" value="DUF373"/>
</dbReference>
<evidence type="ECO:0008006" key="4">
    <source>
        <dbReference type="Google" id="ProtNLM"/>
    </source>
</evidence>